<dbReference type="Proteomes" id="UP000035352">
    <property type="component" value="Chromosome"/>
</dbReference>
<keyword evidence="3" id="KW-1185">Reference proteome</keyword>
<gene>
    <name evidence="2" type="ORF">AAW51_4105</name>
</gene>
<dbReference type="STRING" id="413882.AAW51_4105"/>
<feature type="region of interest" description="Disordered" evidence="1">
    <location>
        <begin position="1"/>
        <end position="45"/>
    </location>
</feature>
<reference evidence="2 3" key="1">
    <citation type="submission" date="2015-05" db="EMBL/GenBank/DDBJ databases">
        <authorList>
            <person name="Tang B."/>
            <person name="Yu Y."/>
        </authorList>
    </citation>
    <scope>NUCLEOTIDE SEQUENCE [LARGE SCALE GENOMIC DNA]</scope>
    <source>
        <strain evidence="2 3">DSM 7029</strain>
    </source>
</reference>
<name>A0A0G3BTW5_9BURK</name>
<dbReference type="KEGG" id="pbh:AAW51_4105"/>
<evidence type="ECO:0000313" key="2">
    <source>
        <dbReference type="EMBL" id="AKJ30796.1"/>
    </source>
</evidence>
<evidence type="ECO:0000313" key="3">
    <source>
        <dbReference type="Proteomes" id="UP000035352"/>
    </source>
</evidence>
<accession>A0A0G3BTW5</accession>
<dbReference type="EMBL" id="CP011371">
    <property type="protein sequence ID" value="AKJ30796.1"/>
    <property type="molecule type" value="Genomic_DNA"/>
</dbReference>
<organism evidence="2 3">
    <name type="scientific">Caldimonas brevitalea</name>
    <dbReference type="NCBI Taxonomy" id="413882"/>
    <lineage>
        <taxon>Bacteria</taxon>
        <taxon>Pseudomonadati</taxon>
        <taxon>Pseudomonadota</taxon>
        <taxon>Betaproteobacteria</taxon>
        <taxon>Burkholderiales</taxon>
        <taxon>Sphaerotilaceae</taxon>
        <taxon>Caldimonas</taxon>
    </lineage>
</organism>
<sequence length="45" mass="4845">MGVQSMQHLMQCKADRQGVSEPAAALQTKQAQDLGMGDRRPGYGP</sequence>
<evidence type="ECO:0000256" key="1">
    <source>
        <dbReference type="SAM" id="MobiDB-lite"/>
    </source>
</evidence>
<feature type="compositionally biased region" description="Basic and acidic residues" evidence="1">
    <location>
        <begin position="36"/>
        <end position="45"/>
    </location>
</feature>
<dbReference type="AlphaFoldDB" id="A0A0G3BTW5"/>
<proteinExistence type="predicted"/>
<protein>
    <submittedName>
        <fullName evidence="2">Uncharacterized protein</fullName>
    </submittedName>
</protein>